<protein>
    <submittedName>
        <fullName evidence="2">F-box protein</fullName>
    </submittedName>
</protein>
<dbReference type="Pfam" id="PF07734">
    <property type="entry name" value="FBA_1"/>
    <property type="match status" value="1"/>
</dbReference>
<sequence>MNNDVVTEILLHLSVQSLLRFRVVSKFWKKVIDSRPFRKLYTQNDDNNNNKLGDTVDLQLSLSNGQLQIQHNHKSLISEESDHFKGLADDQVMLHGPVKGLICIECTNIKVHIAICNPFLGQLKHLPLISNSKCTIIYRRAGIGFDEDYKVVQVLSCMTHIRFHAYVYSGTTNSWREFRENDGVLDYVRLINDCAIKLDRKNDHFAHWSKTFEYRGSFVSLKEN</sequence>
<comment type="caution">
    <text evidence="2">The sequence shown here is derived from an EMBL/GenBank/DDBJ whole genome shotgun (WGS) entry which is preliminary data.</text>
</comment>
<dbReference type="InterPro" id="IPR036047">
    <property type="entry name" value="F-box-like_dom_sf"/>
</dbReference>
<accession>A0ABD1IH85</accession>
<name>A0ABD1IH85_SALDI</name>
<gene>
    <name evidence="2" type="ORF">AAHA92_03485</name>
</gene>
<dbReference type="SUPFAM" id="SSF81383">
    <property type="entry name" value="F-box domain"/>
    <property type="match status" value="1"/>
</dbReference>
<dbReference type="SMART" id="SM00256">
    <property type="entry name" value="FBOX"/>
    <property type="match status" value="1"/>
</dbReference>
<evidence type="ECO:0000313" key="3">
    <source>
        <dbReference type="Proteomes" id="UP001567538"/>
    </source>
</evidence>
<dbReference type="InterPro" id="IPR006527">
    <property type="entry name" value="F-box-assoc_dom_typ1"/>
</dbReference>
<dbReference type="AlphaFoldDB" id="A0ABD1IH85"/>
<evidence type="ECO:0000313" key="2">
    <source>
        <dbReference type="EMBL" id="KAL1568078.1"/>
    </source>
</evidence>
<proteinExistence type="predicted"/>
<reference evidence="2 3" key="1">
    <citation type="submission" date="2024-06" db="EMBL/GenBank/DDBJ databases">
        <title>A chromosome level genome sequence of Diviner's sage (Salvia divinorum).</title>
        <authorList>
            <person name="Ford S.A."/>
            <person name="Ro D.-K."/>
            <person name="Ness R.W."/>
            <person name="Phillips M.A."/>
        </authorList>
    </citation>
    <scope>NUCLEOTIDE SEQUENCE [LARGE SCALE GENOMIC DNA]</scope>
    <source>
        <strain evidence="2">SAF-2024a</strain>
        <tissue evidence="2">Leaf</tissue>
    </source>
</reference>
<feature type="domain" description="F-box" evidence="1">
    <location>
        <begin position="1"/>
        <end position="40"/>
    </location>
</feature>
<keyword evidence="3" id="KW-1185">Reference proteome</keyword>
<dbReference type="InterPro" id="IPR001810">
    <property type="entry name" value="F-box_dom"/>
</dbReference>
<dbReference type="Proteomes" id="UP001567538">
    <property type="component" value="Unassembled WGS sequence"/>
</dbReference>
<evidence type="ECO:0000259" key="1">
    <source>
        <dbReference type="PROSITE" id="PS50181"/>
    </source>
</evidence>
<dbReference type="EMBL" id="JBEAFC010000002">
    <property type="protein sequence ID" value="KAL1568078.1"/>
    <property type="molecule type" value="Genomic_DNA"/>
</dbReference>
<dbReference type="PANTHER" id="PTHR31672">
    <property type="entry name" value="BNACNNG10540D PROTEIN"/>
    <property type="match status" value="1"/>
</dbReference>
<dbReference type="InterPro" id="IPR050796">
    <property type="entry name" value="SCF_F-box_component"/>
</dbReference>
<dbReference type="NCBIfam" id="TIGR01640">
    <property type="entry name" value="F_box_assoc_1"/>
    <property type="match status" value="1"/>
</dbReference>
<dbReference type="Gene3D" id="1.20.1280.50">
    <property type="match status" value="1"/>
</dbReference>
<dbReference type="InterPro" id="IPR017451">
    <property type="entry name" value="F-box-assoc_interact_dom"/>
</dbReference>
<dbReference type="Pfam" id="PF00646">
    <property type="entry name" value="F-box"/>
    <property type="match status" value="1"/>
</dbReference>
<organism evidence="2 3">
    <name type="scientific">Salvia divinorum</name>
    <name type="common">Maria pastora</name>
    <name type="synonym">Diviner's sage</name>
    <dbReference type="NCBI Taxonomy" id="28513"/>
    <lineage>
        <taxon>Eukaryota</taxon>
        <taxon>Viridiplantae</taxon>
        <taxon>Streptophyta</taxon>
        <taxon>Embryophyta</taxon>
        <taxon>Tracheophyta</taxon>
        <taxon>Spermatophyta</taxon>
        <taxon>Magnoliopsida</taxon>
        <taxon>eudicotyledons</taxon>
        <taxon>Gunneridae</taxon>
        <taxon>Pentapetalae</taxon>
        <taxon>asterids</taxon>
        <taxon>lamiids</taxon>
        <taxon>Lamiales</taxon>
        <taxon>Lamiaceae</taxon>
        <taxon>Nepetoideae</taxon>
        <taxon>Mentheae</taxon>
        <taxon>Salviinae</taxon>
        <taxon>Salvia</taxon>
        <taxon>Salvia subgen. Calosphace</taxon>
    </lineage>
</organism>
<dbReference type="PROSITE" id="PS50181">
    <property type="entry name" value="FBOX"/>
    <property type="match status" value="1"/>
</dbReference>